<dbReference type="RefSeq" id="WP_160914635.1">
    <property type="nucleotide sequence ID" value="NZ_WMFA01000004.1"/>
</dbReference>
<comment type="caution">
    <text evidence="1">The sequence shown here is derived from an EMBL/GenBank/DDBJ whole genome shotgun (WGS) entry which is preliminary data.</text>
</comment>
<accession>A0A845FDU6</accession>
<dbReference type="GeneID" id="78007879"/>
<gene>
    <name evidence="1" type="ORF">GLW00_12785</name>
</gene>
<organism evidence="1 2">
    <name type="scientific">Halobacillus litoralis</name>
    <dbReference type="NCBI Taxonomy" id="45668"/>
    <lineage>
        <taxon>Bacteria</taxon>
        <taxon>Bacillati</taxon>
        <taxon>Bacillota</taxon>
        <taxon>Bacilli</taxon>
        <taxon>Bacillales</taxon>
        <taxon>Bacillaceae</taxon>
        <taxon>Halobacillus</taxon>
    </lineage>
</organism>
<reference evidence="1 2" key="1">
    <citation type="submission" date="2019-11" db="EMBL/GenBank/DDBJ databases">
        <title>Genome sequences of 17 halophilic strains isolated from different environments.</title>
        <authorList>
            <person name="Furrow R.E."/>
        </authorList>
    </citation>
    <scope>NUCLEOTIDE SEQUENCE [LARGE SCALE GENOMIC DNA]</scope>
    <source>
        <strain evidence="1 2">SL-4</strain>
    </source>
</reference>
<evidence type="ECO:0000313" key="2">
    <source>
        <dbReference type="Proteomes" id="UP000450457"/>
    </source>
</evidence>
<dbReference type="EMBL" id="WMFA01000004">
    <property type="protein sequence ID" value="MYL71735.1"/>
    <property type="molecule type" value="Genomic_DNA"/>
</dbReference>
<dbReference type="AlphaFoldDB" id="A0A845FDU6"/>
<sequence length="154" mass="18085">MSNNHSFTITISNNKTEKAGISYLQSQDERFIYPDIKMRKKLLELLGLPSRYSKTFDLIFVDPVNKEDNEVIIDDETTFNLIELKTTQKELHNNPSGFFFGATENEFNLAEMLGDRYKFCFVCLHSNCPSYQLLTLEELRRIIKTKRIQYQINL</sequence>
<proteinExistence type="predicted"/>
<dbReference type="Proteomes" id="UP000450457">
    <property type="component" value="Unassembled WGS sequence"/>
</dbReference>
<name>A0A845FDU6_9BACI</name>
<protein>
    <submittedName>
        <fullName evidence="1">Uncharacterized protein</fullName>
    </submittedName>
</protein>
<evidence type="ECO:0000313" key="1">
    <source>
        <dbReference type="EMBL" id="MYL71735.1"/>
    </source>
</evidence>
<dbReference type="OrthoDB" id="1349264at2"/>